<evidence type="ECO:0000313" key="7">
    <source>
        <dbReference type="Proteomes" id="UP001056291"/>
    </source>
</evidence>
<evidence type="ECO:0000313" key="6">
    <source>
        <dbReference type="EMBL" id="USG61259.1"/>
    </source>
</evidence>
<dbReference type="InterPro" id="IPR005119">
    <property type="entry name" value="LysR_subst-bd"/>
</dbReference>
<proteinExistence type="inferred from homology"/>
<dbReference type="Pfam" id="PF00126">
    <property type="entry name" value="HTH_1"/>
    <property type="match status" value="1"/>
</dbReference>
<evidence type="ECO:0000256" key="3">
    <source>
        <dbReference type="ARBA" id="ARBA00023125"/>
    </source>
</evidence>
<dbReference type="RefSeq" id="WP_251934246.1">
    <property type="nucleotide sequence ID" value="NZ_CP098747.1"/>
</dbReference>
<evidence type="ECO:0000256" key="1">
    <source>
        <dbReference type="ARBA" id="ARBA00009437"/>
    </source>
</evidence>
<dbReference type="PROSITE" id="PS50931">
    <property type="entry name" value="HTH_LYSR"/>
    <property type="match status" value="1"/>
</dbReference>
<reference evidence="6" key="1">
    <citation type="submission" date="2022-06" db="EMBL/GenBank/DDBJ databases">
        <title>Sneathiella actinostolidae sp. nov., isolated from a sea anemonein the Western Pacific Ocean.</title>
        <authorList>
            <person name="Wei M.J."/>
        </authorList>
    </citation>
    <scope>NUCLEOTIDE SEQUENCE</scope>
    <source>
        <strain evidence="6">PHK-P5</strain>
    </source>
</reference>
<gene>
    <name evidence="6" type="ORF">NBZ79_19050</name>
</gene>
<dbReference type="SUPFAM" id="SSF53850">
    <property type="entry name" value="Periplasmic binding protein-like II"/>
    <property type="match status" value="1"/>
</dbReference>
<dbReference type="CDD" id="cd05466">
    <property type="entry name" value="PBP2_LTTR_substrate"/>
    <property type="match status" value="1"/>
</dbReference>
<dbReference type="SUPFAM" id="SSF46785">
    <property type="entry name" value="Winged helix' DNA-binding domain"/>
    <property type="match status" value="1"/>
</dbReference>
<accession>A0ABY4W338</accession>
<keyword evidence="3" id="KW-0238">DNA-binding</keyword>
<dbReference type="Gene3D" id="3.40.190.290">
    <property type="match status" value="1"/>
</dbReference>
<dbReference type="Gene3D" id="1.10.10.10">
    <property type="entry name" value="Winged helix-like DNA-binding domain superfamily/Winged helix DNA-binding domain"/>
    <property type="match status" value="1"/>
</dbReference>
<evidence type="ECO:0000259" key="5">
    <source>
        <dbReference type="PROSITE" id="PS50931"/>
    </source>
</evidence>
<dbReference type="InterPro" id="IPR036390">
    <property type="entry name" value="WH_DNA-bd_sf"/>
</dbReference>
<dbReference type="Proteomes" id="UP001056291">
    <property type="component" value="Chromosome"/>
</dbReference>
<organism evidence="6 7">
    <name type="scientific">Sneathiella marina</name>
    <dbReference type="NCBI Taxonomy" id="2950108"/>
    <lineage>
        <taxon>Bacteria</taxon>
        <taxon>Pseudomonadati</taxon>
        <taxon>Pseudomonadota</taxon>
        <taxon>Alphaproteobacteria</taxon>
        <taxon>Sneathiellales</taxon>
        <taxon>Sneathiellaceae</taxon>
        <taxon>Sneathiella</taxon>
    </lineage>
</organism>
<dbReference type="EMBL" id="CP098747">
    <property type="protein sequence ID" value="USG61259.1"/>
    <property type="molecule type" value="Genomic_DNA"/>
</dbReference>
<evidence type="ECO:0000256" key="2">
    <source>
        <dbReference type="ARBA" id="ARBA00023015"/>
    </source>
</evidence>
<dbReference type="PRINTS" id="PR00039">
    <property type="entry name" value="HTHLYSR"/>
</dbReference>
<keyword evidence="4" id="KW-0804">Transcription</keyword>
<dbReference type="PANTHER" id="PTHR30126:SF94">
    <property type="entry name" value="LYSR FAMILY TRANSCRIPTIONAL REGULATOR"/>
    <property type="match status" value="1"/>
</dbReference>
<name>A0ABY4W338_9PROT</name>
<dbReference type="Pfam" id="PF03466">
    <property type="entry name" value="LysR_substrate"/>
    <property type="match status" value="1"/>
</dbReference>
<dbReference type="InterPro" id="IPR000847">
    <property type="entry name" value="LysR_HTH_N"/>
</dbReference>
<keyword evidence="2" id="KW-0805">Transcription regulation</keyword>
<dbReference type="InterPro" id="IPR036388">
    <property type="entry name" value="WH-like_DNA-bd_sf"/>
</dbReference>
<feature type="domain" description="HTH lysR-type" evidence="5">
    <location>
        <begin position="10"/>
        <end position="67"/>
    </location>
</feature>
<protein>
    <submittedName>
        <fullName evidence="6">LysR family transcriptional regulator</fullName>
    </submittedName>
</protein>
<evidence type="ECO:0000256" key="4">
    <source>
        <dbReference type="ARBA" id="ARBA00023163"/>
    </source>
</evidence>
<sequence>MHSPDRLKYINFSQLRSFYAVGRVQSFTKAAVWLNIGQPTVTTQVKALEERFNVQLFDRSPNGLHLTDTGVALMKLARQIFALEEHAHSLLDSTGNSYGGKLHIGTVGSYFVMDFLVDYSEKFPLVQVSVVSGNSGVLYERLLNYELDVAILGRKYDDHKLEQLRLGAHEVAIIVDESHDWAAKSTISLEELDGQRMIFREEGSMTRRALEEKLEEQSVKPNVIMELSRDSVVEAVAAGLGAGIISMEEFSPDERLTLIRIRSQPPMTNSYAACLRERRNIPAIDVFMRLVEKRLLLDSSTNPVD</sequence>
<dbReference type="PANTHER" id="PTHR30126">
    <property type="entry name" value="HTH-TYPE TRANSCRIPTIONAL REGULATOR"/>
    <property type="match status" value="1"/>
</dbReference>
<keyword evidence="7" id="KW-1185">Reference proteome</keyword>
<comment type="similarity">
    <text evidence="1">Belongs to the LysR transcriptional regulatory family.</text>
</comment>